<organism evidence="1 2">
    <name type="scientific">Bradyrhizobium brasilense</name>
    <dbReference type="NCBI Taxonomy" id="1419277"/>
    <lineage>
        <taxon>Bacteria</taxon>
        <taxon>Pseudomonadati</taxon>
        <taxon>Pseudomonadota</taxon>
        <taxon>Alphaproteobacteria</taxon>
        <taxon>Hyphomicrobiales</taxon>
        <taxon>Nitrobacteraceae</taxon>
        <taxon>Bradyrhizobium</taxon>
    </lineage>
</organism>
<dbReference type="Proteomes" id="UP000199245">
    <property type="component" value="Unassembled WGS sequence"/>
</dbReference>
<dbReference type="AlphaFoldDB" id="A0A1G6PYT9"/>
<evidence type="ECO:0000313" key="1">
    <source>
        <dbReference type="EMBL" id="SDC84545.1"/>
    </source>
</evidence>
<protein>
    <submittedName>
        <fullName evidence="1">MFS transporter, DHA2 family, multidrug resistance protein</fullName>
    </submittedName>
</protein>
<name>A0A1G6PYT9_9BRAD</name>
<dbReference type="EMBL" id="FMZW01000005">
    <property type="protein sequence ID" value="SDC84545.1"/>
    <property type="molecule type" value="Genomic_DNA"/>
</dbReference>
<proteinExistence type="predicted"/>
<accession>A0A1G6PYT9</accession>
<gene>
    <name evidence="1" type="ORF">SAMN05216337_1005190</name>
</gene>
<sequence>MFCLLPPTRIALGALPEAEIADASGLFNLMRNLGGAIGIALIDTILYGRSPMYGEDFRVRLLAGDVTAAQAIGLDPKLLIDRPPGLPDDATVAFIRPLVERASLALTANEAWAMLACVAIVGLLLVPFASDRVPASLPELPDTT</sequence>
<reference evidence="1 2" key="1">
    <citation type="submission" date="2016-10" db="EMBL/GenBank/DDBJ databases">
        <authorList>
            <person name="de Groot N.N."/>
        </authorList>
    </citation>
    <scope>NUCLEOTIDE SEQUENCE [LARGE SCALE GENOMIC DNA]</scope>
    <source>
        <strain evidence="1 2">R5</strain>
    </source>
</reference>
<evidence type="ECO:0000313" key="2">
    <source>
        <dbReference type="Proteomes" id="UP000199245"/>
    </source>
</evidence>